<dbReference type="GO" id="GO:0016020">
    <property type="term" value="C:membrane"/>
    <property type="evidence" value="ECO:0007669"/>
    <property type="project" value="UniProtKB-SubCell"/>
</dbReference>
<proteinExistence type="predicted"/>
<feature type="transmembrane region" description="Helical" evidence="5">
    <location>
        <begin position="80"/>
        <end position="100"/>
    </location>
</feature>
<dbReference type="AlphaFoldDB" id="A0A024TYQ2"/>
<gene>
    <name evidence="6" type="ORF">H310_08552</name>
</gene>
<dbReference type="VEuPathDB" id="FungiDB:H310_08552"/>
<protein>
    <recommendedName>
        <fullName evidence="7">Ion transport domain-containing protein</fullName>
    </recommendedName>
</protein>
<feature type="transmembrane region" description="Helical" evidence="5">
    <location>
        <begin position="49"/>
        <end position="68"/>
    </location>
</feature>
<dbReference type="EMBL" id="KI913968">
    <property type="protein sequence ID" value="ETV99148.1"/>
    <property type="molecule type" value="Genomic_DNA"/>
</dbReference>
<dbReference type="STRING" id="157072.A0A024TYQ2"/>
<evidence type="ECO:0000256" key="5">
    <source>
        <dbReference type="SAM" id="Phobius"/>
    </source>
</evidence>
<evidence type="ECO:0000313" key="6">
    <source>
        <dbReference type="EMBL" id="ETV99148.1"/>
    </source>
</evidence>
<dbReference type="OrthoDB" id="127343at2759"/>
<accession>A0A024TYQ2</accession>
<sequence>MTNKVHHNDLNGAPSQCDSTGKFQRTSLGCLTTKHPLRRICIKIVTWKWFDRFIVFCVVFNTVILGLTDYTDAWVEGPNTTIWINWFIDSCNGVSFYIFLAEAT</sequence>
<comment type="subcellular location">
    <subcellularLocation>
        <location evidence="1">Membrane</location>
        <topology evidence="1">Multi-pass membrane protein</topology>
    </subcellularLocation>
</comment>
<dbReference type="Gene3D" id="1.20.120.350">
    <property type="entry name" value="Voltage-gated potassium channels. Chain C"/>
    <property type="match status" value="1"/>
</dbReference>
<keyword evidence="2 5" id="KW-0812">Transmembrane</keyword>
<dbReference type="RefSeq" id="XP_008872576.1">
    <property type="nucleotide sequence ID" value="XM_008874354.1"/>
</dbReference>
<evidence type="ECO:0008006" key="7">
    <source>
        <dbReference type="Google" id="ProtNLM"/>
    </source>
</evidence>
<evidence type="ECO:0000256" key="1">
    <source>
        <dbReference type="ARBA" id="ARBA00004141"/>
    </source>
</evidence>
<dbReference type="GeneID" id="20085602"/>
<evidence type="ECO:0000256" key="4">
    <source>
        <dbReference type="ARBA" id="ARBA00023136"/>
    </source>
</evidence>
<name>A0A024TYQ2_9STRA</name>
<keyword evidence="3 5" id="KW-1133">Transmembrane helix</keyword>
<evidence type="ECO:0000256" key="2">
    <source>
        <dbReference type="ARBA" id="ARBA00022692"/>
    </source>
</evidence>
<evidence type="ECO:0000256" key="3">
    <source>
        <dbReference type="ARBA" id="ARBA00022989"/>
    </source>
</evidence>
<reference evidence="6" key="1">
    <citation type="submission" date="2013-12" db="EMBL/GenBank/DDBJ databases">
        <title>The Genome Sequence of Aphanomyces invadans NJM9701.</title>
        <authorList>
            <consortium name="The Broad Institute Genomics Platform"/>
            <person name="Russ C."/>
            <person name="Tyler B."/>
            <person name="van West P."/>
            <person name="Dieguez-Uribeondo J."/>
            <person name="Young S.K."/>
            <person name="Zeng Q."/>
            <person name="Gargeya S."/>
            <person name="Fitzgerald M."/>
            <person name="Abouelleil A."/>
            <person name="Alvarado L."/>
            <person name="Chapman S.B."/>
            <person name="Gainer-Dewar J."/>
            <person name="Goldberg J."/>
            <person name="Griggs A."/>
            <person name="Gujja S."/>
            <person name="Hansen M."/>
            <person name="Howarth C."/>
            <person name="Imamovic A."/>
            <person name="Ireland A."/>
            <person name="Larimer J."/>
            <person name="McCowan C."/>
            <person name="Murphy C."/>
            <person name="Pearson M."/>
            <person name="Poon T.W."/>
            <person name="Priest M."/>
            <person name="Roberts A."/>
            <person name="Saif S."/>
            <person name="Shea T."/>
            <person name="Sykes S."/>
            <person name="Wortman J."/>
            <person name="Nusbaum C."/>
            <person name="Birren B."/>
        </authorList>
    </citation>
    <scope>NUCLEOTIDE SEQUENCE [LARGE SCALE GENOMIC DNA]</scope>
    <source>
        <strain evidence="6">NJM9701</strain>
    </source>
</reference>
<keyword evidence="4 5" id="KW-0472">Membrane</keyword>
<organism evidence="6">
    <name type="scientific">Aphanomyces invadans</name>
    <dbReference type="NCBI Taxonomy" id="157072"/>
    <lineage>
        <taxon>Eukaryota</taxon>
        <taxon>Sar</taxon>
        <taxon>Stramenopiles</taxon>
        <taxon>Oomycota</taxon>
        <taxon>Saprolegniomycetes</taxon>
        <taxon>Saprolegniales</taxon>
        <taxon>Verrucalvaceae</taxon>
        <taxon>Aphanomyces</taxon>
    </lineage>
</organism>
<dbReference type="InterPro" id="IPR027359">
    <property type="entry name" value="Volt_channel_dom_sf"/>
</dbReference>